<keyword evidence="4 7" id="KW-0479">Metal-binding</keyword>
<dbReference type="InterPro" id="IPR016055">
    <property type="entry name" value="A-D-PHexomutase_a/b/a-I/II/III"/>
</dbReference>
<feature type="domain" description="Alpha-D-phosphohexomutase C-terminal" evidence="8">
    <location>
        <begin position="390"/>
        <end position="442"/>
    </location>
</feature>
<evidence type="ECO:0000256" key="1">
    <source>
        <dbReference type="ARBA" id="ARBA00001946"/>
    </source>
</evidence>
<comment type="caution">
    <text evidence="12">The sequence shown here is derived from an EMBL/GenBank/DDBJ whole genome shotgun (WGS) entry which is preliminary data.</text>
</comment>
<evidence type="ECO:0000256" key="6">
    <source>
        <dbReference type="ARBA" id="ARBA00023235"/>
    </source>
</evidence>
<dbReference type="PROSITE" id="PS00710">
    <property type="entry name" value="PGM_PMM"/>
    <property type="match status" value="1"/>
</dbReference>
<dbReference type="InterPro" id="IPR024086">
    <property type="entry name" value="GlmM_arc-type"/>
</dbReference>
<dbReference type="SUPFAM" id="SSF55957">
    <property type="entry name" value="Phosphoglucomutase, C-terminal domain"/>
    <property type="match status" value="1"/>
</dbReference>
<dbReference type="AlphaFoldDB" id="A0A9D6LA40"/>
<evidence type="ECO:0000313" key="12">
    <source>
        <dbReference type="EMBL" id="MBI3539418.1"/>
    </source>
</evidence>
<dbReference type="Gene3D" id="3.30.310.50">
    <property type="entry name" value="Alpha-D-phosphohexomutase, C-terminal domain"/>
    <property type="match status" value="1"/>
</dbReference>
<dbReference type="PANTHER" id="PTHR42946">
    <property type="entry name" value="PHOSPHOHEXOSE MUTASE"/>
    <property type="match status" value="1"/>
</dbReference>
<evidence type="ECO:0000259" key="11">
    <source>
        <dbReference type="Pfam" id="PF02880"/>
    </source>
</evidence>
<gene>
    <name evidence="12" type="primary">glmM</name>
    <name evidence="12" type="ORF">HY076_04010</name>
</gene>
<feature type="domain" description="Alpha-D-phosphohexomutase alpha/beta/alpha" evidence="11">
    <location>
        <begin position="263"/>
        <end position="366"/>
    </location>
</feature>
<evidence type="ECO:0000256" key="7">
    <source>
        <dbReference type="RuleBase" id="RU004326"/>
    </source>
</evidence>
<keyword evidence="6 12" id="KW-0413">Isomerase</keyword>
<dbReference type="GO" id="GO:0005975">
    <property type="term" value="P:carbohydrate metabolic process"/>
    <property type="evidence" value="ECO:0007669"/>
    <property type="project" value="InterPro"/>
</dbReference>
<dbReference type="InterPro" id="IPR005845">
    <property type="entry name" value="A-D-PHexomutase_a/b/a-II"/>
</dbReference>
<dbReference type="InterPro" id="IPR005846">
    <property type="entry name" value="A-D-PHexomutase_a/b/a-III"/>
</dbReference>
<keyword evidence="3" id="KW-0597">Phosphoprotein</keyword>
<dbReference type="Pfam" id="PF02878">
    <property type="entry name" value="PGM_PMM_I"/>
    <property type="match status" value="1"/>
</dbReference>
<comment type="cofactor">
    <cofactor evidence="1">
        <name>Mg(2+)</name>
        <dbReference type="ChEBI" id="CHEBI:18420"/>
    </cofactor>
</comment>
<dbReference type="Pfam" id="PF02880">
    <property type="entry name" value="PGM_PMM_III"/>
    <property type="match status" value="1"/>
</dbReference>
<evidence type="ECO:0000256" key="2">
    <source>
        <dbReference type="ARBA" id="ARBA00010231"/>
    </source>
</evidence>
<feature type="domain" description="Alpha-D-phosphohexomutase alpha/beta/alpha" evidence="9">
    <location>
        <begin position="10"/>
        <end position="131"/>
    </location>
</feature>
<organism evidence="12 13">
    <name type="scientific">Eiseniibacteriota bacterium</name>
    <dbReference type="NCBI Taxonomy" id="2212470"/>
    <lineage>
        <taxon>Bacteria</taxon>
        <taxon>Candidatus Eiseniibacteriota</taxon>
    </lineage>
</organism>
<evidence type="ECO:0000256" key="4">
    <source>
        <dbReference type="ARBA" id="ARBA00022723"/>
    </source>
</evidence>
<dbReference type="EMBL" id="JACQAY010000120">
    <property type="protein sequence ID" value="MBI3539418.1"/>
    <property type="molecule type" value="Genomic_DNA"/>
</dbReference>
<name>A0A9D6LA40_UNCEI</name>
<dbReference type="InterPro" id="IPR050060">
    <property type="entry name" value="Phosphoglucosamine_mutase"/>
</dbReference>
<feature type="domain" description="Alpha-D-phosphohexomutase alpha/beta/alpha" evidence="10">
    <location>
        <begin position="166"/>
        <end position="255"/>
    </location>
</feature>
<dbReference type="PANTHER" id="PTHR42946:SF1">
    <property type="entry name" value="PHOSPHOGLUCOMUTASE (ALPHA-D-GLUCOSE-1,6-BISPHOSPHATE-DEPENDENT)"/>
    <property type="match status" value="1"/>
</dbReference>
<dbReference type="GO" id="GO:0008966">
    <property type="term" value="F:phosphoglucosamine mutase activity"/>
    <property type="evidence" value="ECO:0007669"/>
    <property type="project" value="UniProtKB-EC"/>
</dbReference>
<dbReference type="Gene3D" id="3.40.120.10">
    <property type="entry name" value="Alpha-D-Glucose-1,6-Bisphosphate, subunit A, domain 3"/>
    <property type="match status" value="3"/>
</dbReference>
<dbReference type="InterPro" id="IPR005844">
    <property type="entry name" value="A-D-PHexomutase_a/b/a-I"/>
</dbReference>
<dbReference type="NCBIfam" id="TIGR03990">
    <property type="entry name" value="Arch_GlmM"/>
    <property type="match status" value="1"/>
</dbReference>
<proteinExistence type="inferred from homology"/>
<dbReference type="InterPro" id="IPR005843">
    <property type="entry name" value="A-D-PHexomutase_C"/>
</dbReference>
<dbReference type="InterPro" id="IPR016066">
    <property type="entry name" value="A-D-PHexomutase_CS"/>
</dbReference>
<dbReference type="GO" id="GO:0009252">
    <property type="term" value="P:peptidoglycan biosynthetic process"/>
    <property type="evidence" value="ECO:0007669"/>
    <property type="project" value="TreeGrafter"/>
</dbReference>
<dbReference type="InterPro" id="IPR036900">
    <property type="entry name" value="A-D-PHexomutase_C_sf"/>
</dbReference>
<evidence type="ECO:0000256" key="5">
    <source>
        <dbReference type="ARBA" id="ARBA00022842"/>
    </source>
</evidence>
<sequence length="455" mass="46825">MTTPLMISVAGVRGIVGESLTPPVLARFAAAFARTLGAGPVVVGRDARRSGPMVLEAVTAGLTAAGRDVVDIGLATTPTTQIAVEDGAAAGGVILTASHNPAEWNALKFLSARGEFLDADAGAAVRTRYESGADLWVPFDRLGATRGEARALERHLDRVTTLDVIDVPAIARRGLRVVVDGCASVGGVAVPALLARLGASMTEIDCVPNGNFTRVLEPLPEHLGALGAAVRAAGADLGIALDPDADRAAFVDAAGVPLGEELTLALAARVVLAKHPGPVVTNLSTSSIMDAVCARAGVALHRTPVGEAHVVAGMRRHGAIVGGEGNGGVILPAAHYGRDGLVAMALIAQAVTAAAKPLRALADELPRLAMVKSKLPRPDGPWEGTASRLRAAFPEHAADTADGLRLARDGEWVHVRPSGTEPVVRVIAEARDERRTLELIERARGVLAAGAREEA</sequence>
<dbReference type="PRINTS" id="PR00509">
    <property type="entry name" value="PGMPMM"/>
</dbReference>
<dbReference type="GO" id="GO:0000287">
    <property type="term" value="F:magnesium ion binding"/>
    <property type="evidence" value="ECO:0007669"/>
    <property type="project" value="InterPro"/>
</dbReference>
<dbReference type="GO" id="GO:0005829">
    <property type="term" value="C:cytosol"/>
    <property type="evidence" value="ECO:0007669"/>
    <property type="project" value="TreeGrafter"/>
</dbReference>
<evidence type="ECO:0000256" key="3">
    <source>
        <dbReference type="ARBA" id="ARBA00022553"/>
    </source>
</evidence>
<evidence type="ECO:0000313" key="13">
    <source>
        <dbReference type="Proteomes" id="UP000807850"/>
    </source>
</evidence>
<dbReference type="Pfam" id="PF00408">
    <property type="entry name" value="PGM_PMM_IV"/>
    <property type="match status" value="1"/>
</dbReference>
<dbReference type="GO" id="GO:0006048">
    <property type="term" value="P:UDP-N-acetylglucosamine biosynthetic process"/>
    <property type="evidence" value="ECO:0007669"/>
    <property type="project" value="TreeGrafter"/>
</dbReference>
<dbReference type="Pfam" id="PF02879">
    <property type="entry name" value="PGM_PMM_II"/>
    <property type="match status" value="1"/>
</dbReference>
<reference evidence="12" key="1">
    <citation type="submission" date="2020-07" db="EMBL/GenBank/DDBJ databases">
        <title>Huge and variable diversity of episymbiotic CPR bacteria and DPANN archaea in groundwater ecosystems.</title>
        <authorList>
            <person name="He C.Y."/>
            <person name="Keren R."/>
            <person name="Whittaker M."/>
            <person name="Farag I.F."/>
            <person name="Doudna J."/>
            <person name="Cate J.H.D."/>
            <person name="Banfield J.F."/>
        </authorList>
    </citation>
    <scope>NUCLEOTIDE SEQUENCE</scope>
    <source>
        <strain evidence="12">NC_groundwater_928_Pr1_S-0.2um_72_17</strain>
    </source>
</reference>
<dbReference type="SUPFAM" id="SSF53738">
    <property type="entry name" value="Phosphoglucomutase, first 3 domains"/>
    <property type="match status" value="3"/>
</dbReference>
<protein>
    <submittedName>
        <fullName evidence="12">Phosphoglucosamine mutase</fullName>
        <ecNumber evidence="12">5.4.2.10</ecNumber>
    </submittedName>
</protein>
<evidence type="ECO:0000259" key="8">
    <source>
        <dbReference type="Pfam" id="PF00408"/>
    </source>
</evidence>
<dbReference type="EC" id="5.4.2.10" evidence="12"/>
<dbReference type="InterPro" id="IPR005841">
    <property type="entry name" value="Alpha-D-phosphohexomutase_SF"/>
</dbReference>
<comment type="similarity">
    <text evidence="2 7">Belongs to the phosphohexose mutase family.</text>
</comment>
<dbReference type="GO" id="GO:0004615">
    <property type="term" value="F:phosphomannomutase activity"/>
    <property type="evidence" value="ECO:0007669"/>
    <property type="project" value="TreeGrafter"/>
</dbReference>
<evidence type="ECO:0000259" key="10">
    <source>
        <dbReference type="Pfam" id="PF02879"/>
    </source>
</evidence>
<keyword evidence="5 7" id="KW-0460">Magnesium</keyword>
<dbReference type="Proteomes" id="UP000807850">
    <property type="component" value="Unassembled WGS sequence"/>
</dbReference>
<accession>A0A9D6LA40</accession>
<evidence type="ECO:0000259" key="9">
    <source>
        <dbReference type="Pfam" id="PF02878"/>
    </source>
</evidence>